<gene>
    <name evidence="1" type="ORF">CUNI_LOCUS20869</name>
</gene>
<comment type="caution">
    <text evidence="1">The sequence shown here is derived from an EMBL/GenBank/DDBJ whole genome shotgun (WGS) entry which is preliminary data.</text>
</comment>
<dbReference type="FunFam" id="2.130.10.10:FF:000072">
    <property type="entry name" value="Regulatory-associated protein of MTOR, complex 1"/>
    <property type="match status" value="1"/>
</dbReference>
<evidence type="ECO:0000313" key="2">
    <source>
        <dbReference type="Proteomes" id="UP000678393"/>
    </source>
</evidence>
<dbReference type="OrthoDB" id="10262360at2759"/>
<evidence type="ECO:0000313" key="1">
    <source>
        <dbReference type="EMBL" id="CAG5135311.1"/>
    </source>
</evidence>
<dbReference type="SMART" id="SM00320">
    <property type="entry name" value="WD40"/>
    <property type="match status" value="6"/>
</dbReference>
<protein>
    <submittedName>
        <fullName evidence="1">Uncharacterized protein</fullName>
    </submittedName>
</protein>
<dbReference type="Proteomes" id="UP000678393">
    <property type="component" value="Unassembled WGS sequence"/>
</dbReference>
<dbReference type="GO" id="GO:0030674">
    <property type="term" value="F:protein-macromolecule adaptor activity"/>
    <property type="evidence" value="ECO:0007669"/>
    <property type="project" value="TreeGrafter"/>
</dbReference>
<dbReference type="GO" id="GO:0031931">
    <property type="term" value="C:TORC1 complex"/>
    <property type="evidence" value="ECO:0007669"/>
    <property type="project" value="InterPro"/>
</dbReference>
<dbReference type="InterPro" id="IPR015943">
    <property type="entry name" value="WD40/YVTN_repeat-like_dom_sf"/>
</dbReference>
<dbReference type="GO" id="GO:0005737">
    <property type="term" value="C:cytoplasm"/>
    <property type="evidence" value="ECO:0007669"/>
    <property type="project" value="TreeGrafter"/>
</dbReference>
<dbReference type="GO" id="GO:0038202">
    <property type="term" value="P:TORC1 signaling"/>
    <property type="evidence" value="ECO:0007669"/>
    <property type="project" value="TreeGrafter"/>
</dbReference>
<accession>A0A8S4AB81</accession>
<dbReference type="Pfam" id="PF00400">
    <property type="entry name" value="WD40"/>
    <property type="match status" value="2"/>
</dbReference>
<sequence>MSSPMSQSARKAYDKLSSSLLSDDKDEEQNSIADLVSTQLFEWSCKYFSEPCMCLKKENDPESQAYHQREYRFLRNARVRTQGRDQLRVGVSRLDDQMFVNRVGAVPTAIKFHPYENFLAVADAGNVSFWDLEQGTKISDIANPASVEKAAFLQTRTSRITSIDFINPHDQALFMFCTDDGAVRIHRNFLSPNESERELVTAFRGLSEIVPSERGSGIVTEWEQETATLIISGNARIIRLWDMQREKTICDINTGAESCVTSLASDPMGKSLLIAGCGDGSVRLFDRRMNPTECRVMTLREHNSWVLKVHLQRGSEGKIVSACCDGDIRFWDPRFTDSVRVYSTPTTLSSVDIHPRADIIACGSTNQCMTAYSPHGTVLSTVKYHEGFLGQRIGNASCMSFHPYLVQLATGSADCFVSIYTTQRNVPQS</sequence>
<dbReference type="Gene3D" id="2.130.10.10">
    <property type="entry name" value="YVTN repeat-like/Quinoprotein amine dehydrogenase"/>
    <property type="match status" value="3"/>
</dbReference>
<name>A0A8S4AB81_9EUPU</name>
<dbReference type="GO" id="GO:0071230">
    <property type="term" value="P:cellular response to amino acid stimulus"/>
    <property type="evidence" value="ECO:0007669"/>
    <property type="project" value="TreeGrafter"/>
</dbReference>
<dbReference type="EMBL" id="CAJHNH020008157">
    <property type="protein sequence ID" value="CAG5135311.1"/>
    <property type="molecule type" value="Genomic_DNA"/>
</dbReference>
<reference evidence="1" key="1">
    <citation type="submission" date="2021-04" db="EMBL/GenBank/DDBJ databases">
        <authorList>
            <consortium name="Molecular Ecology Group"/>
        </authorList>
    </citation>
    <scope>NUCLEOTIDE SEQUENCE</scope>
</reference>
<dbReference type="GO" id="GO:0030307">
    <property type="term" value="P:positive regulation of cell growth"/>
    <property type="evidence" value="ECO:0007669"/>
    <property type="project" value="TreeGrafter"/>
</dbReference>
<dbReference type="PANTHER" id="PTHR12848:SF16">
    <property type="entry name" value="REGULATORY-ASSOCIATED PROTEIN OF MTOR"/>
    <property type="match status" value="1"/>
</dbReference>
<keyword evidence="2" id="KW-1185">Reference proteome</keyword>
<dbReference type="GO" id="GO:0010506">
    <property type="term" value="P:regulation of autophagy"/>
    <property type="evidence" value="ECO:0007669"/>
    <property type="project" value="TreeGrafter"/>
</dbReference>
<dbReference type="InterPro" id="IPR001680">
    <property type="entry name" value="WD40_rpt"/>
</dbReference>
<dbReference type="InterPro" id="IPR036322">
    <property type="entry name" value="WD40_repeat_dom_sf"/>
</dbReference>
<dbReference type="SUPFAM" id="SSF50978">
    <property type="entry name" value="WD40 repeat-like"/>
    <property type="match status" value="1"/>
</dbReference>
<dbReference type="PANTHER" id="PTHR12848">
    <property type="entry name" value="REGULATORY-ASSOCIATED PROTEIN OF MTOR"/>
    <property type="match status" value="1"/>
</dbReference>
<dbReference type="AlphaFoldDB" id="A0A8S4AB81"/>
<dbReference type="InterPro" id="IPR004083">
    <property type="entry name" value="Raptor"/>
</dbReference>
<proteinExistence type="predicted"/>
<dbReference type="GO" id="GO:0009267">
    <property type="term" value="P:cellular response to starvation"/>
    <property type="evidence" value="ECO:0007669"/>
    <property type="project" value="TreeGrafter"/>
</dbReference>
<organism evidence="1 2">
    <name type="scientific">Candidula unifasciata</name>
    <dbReference type="NCBI Taxonomy" id="100452"/>
    <lineage>
        <taxon>Eukaryota</taxon>
        <taxon>Metazoa</taxon>
        <taxon>Spiralia</taxon>
        <taxon>Lophotrochozoa</taxon>
        <taxon>Mollusca</taxon>
        <taxon>Gastropoda</taxon>
        <taxon>Heterobranchia</taxon>
        <taxon>Euthyneura</taxon>
        <taxon>Panpulmonata</taxon>
        <taxon>Eupulmonata</taxon>
        <taxon>Stylommatophora</taxon>
        <taxon>Helicina</taxon>
        <taxon>Helicoidea</taxon>
        <taxon>Geomitridae</taxon>
        <taxon>Candidula</taxon>
    </lineage>
</organism>